<accession>A0A4S8NKY0</accession>
<dbReference type="InterPro" id="IPR027268">
    <property type="entry name" value="Peptidase_M4/M1_CTD_sf"/>
</dbReference>
<name>A0A4S8NKY0_9ACTN</name>
<dbReference type="EC" id="3.4.11.2" evidence="4"/>
<dbReference type="SUPFAM" id="SSF55486">
    <property type="entry name" value="Metalloproteases ('zincins'), catalytic domain"/>
    <property type="match status" value="1"/>
</dbReference>
<keyword evidence="10" id="KW-0482">Metalloprotease</keyword>
<dbReference type="GO" id="GO:0016285">
    <property type="term" value="F:alanyl aminopeptidase activity"/>
    <property type="evidence" value="ECO:0007669"/>
    <property type="project" value="UniProtKB-EC"/>
</dbReference>
<dbReference type="GO" id="GO:0008270">
    <property type="term" value="F:zinc ion binding"/>
    <property type="evidence" value="ECO:0007669"/>
    <property type="project" value="InterPro"/>
</dbReference>
<dbReference type="Gene3D" id="2.60.40.1730">
    <property type="entry name" value="tricorn interacting facor f3 domain"/>
    <property type="match status" value="1"/>
</dbReference>
<dbReference type="Proteomes" id="UP000307087">
    <property type="component" value="Unassembled WGS sequence"/>
</dbReference>
<evidence type="ECO:0000256" key="4">
    <source>
        <dbReference type="ARBA" id="ARBA00012564"/>
    </source>
</evidence>
<dbReference type="Pfam" id="PF17900">
    <property type="entry name" value="Peptidase_M1_N"/>
    <property type="match status" value="1"/>
</dbReference>
<dbReference type="GO" id="GO:0006508">
    <property type="term" value="P:proteolysis"/>
    <property type="evidence" value="ECO:0007669"/>
    <property type="project" value="UniProtKB-KW"/>
</dbReference>
<feature type="domain" description="Aminopeptidase N-like N-terminal" evidence="16">
    <location>
        <begin position="88"/>
        <end position="257"/>
    </location>
</feature>
<comment type="cofactor">
    <cofactor evidence="2">
        <name>Zn(2+)</name>
        <dbReference type="ChEBI" id="CHEBI:29105"/>
    </cofactor>
</comment>
<evidence type="ECO:0000256" key="1">
    <source>
        <dbReference type="ARBA" id="ARBA00000098"/>
    </source>
</evidence>
<feature type="signal peptide" evidence="14">
    <location>
        <begin position="1"/>
        <end position="31"/>
    </location>
</feature>
<keyword evidence="14" id="KW-0732">Signal</keyword>
<dbReference type="AlphaFoldDB" id="A0A4S8NKY0"/>
<evidence type="ECO:0000313" key="18">
    <source>
        <dbReference type="Proteomes" id="UP000307087"/>
    </source>
</evidence>
<evidence type="ECO:0000259" key="15">
    <source>
        <dbReference type="Pfam" id="PF01433"/>
    </source>
</evidence>
<dbReference type="InterPro" id="IPR050344">
    <property type="entry name" value="Peptidase_M1_aminopeptidases"/>
</dbReference>
<comment type="similarity">
    <text evidence="3">Belongs to the peptidase M1 family.</text>
</comment>
<dbReference type="InterPro" id="IPR042097">
    <property type="entry name" value="Aminopeptidase_N-like_N_sf"/>
</dbReference>
<dbReference type="InterPro" id="IPR001930">
    <property type="entry name" value="Peptidase_M1"/>
</dbReference>
<evidence type="ECO:0000259" key="16">
    <source>
        <dbReference type="Pfam" id="PF17900"/>
    </source>
</evidence>
<keyword evidence="9" id="KW-0862">Zinc</keyword>
<dbReference type="InterPro" id="IPR006311">
    <property type="entry name" value="TAT_signal"/>
</dbReference>
<dbReference type="SUPFAM" id="SSF63737">
    <property type="entry name" value="Leukotriene A4 hydrolase N-terminal domain"/>
    <property type="match status" value="1"/>
</dbReference>
<feature type="chain" id="PRO_5020693710" description="Aminopeptidase N" evidence="14">
    <location>
        <begin position="32"/>
        <end position="509"/>
    </location>
</feature>
<proteinExistence type="inferred from homology"/>
<evidence type="ECO:0000256" key="8">
    <source>
        <dbReference type="ARBA" id="ARBA00022801"/>
    </source>
</evidence>
<evidence type="ECO:0000313" key="17">
    <source>
        <dbReference type="EMBL" id="THV17687.1"/>
    </source>
</evidence>
<evidence type="ECO:0000256" key="3">
    <source>
        <dbReference type="ARBA" id="ARBA00010136"/>
    </source>
</evidence>
<dbReference type="PRINTS" id="PR00756">
    <property type="entry name" value="ALADIPTASE"/>
</dbReference>
<feature type="region of interest" description="Disordered" evidence="13">
    <location>
        <begin position="50"/>
        <end position="80"/>
    </location>
</feature>
<keyword evidence="7" id="KW-0479">Metal-binding</keyword>
<evidence type="ECO:0000256" key="12">
    <source>
        <dbReference type="ARBA" id="ARBA00031533"/>
    </source>
</evidence>
<organism evidence="17 18">
    <name type="scientific">Nocardioides caeni</name>
    <dbReference type="NCBI Taxonomy" id="574700"/>
    <lineage>
        <taxon>Bacteria</taxon>
        <taxon>Bacillati</taxon>
        <taxon>Actinomycetota</taxon>
        <taxon>Actinomycetes</taxon>
        <taxon>Propionibacteriales</taxon>
        <taxon>Nocardioidaceae</taxon>
        <taxon>Nocardioides</taxon>
    </lineage>
</organism>
<evidence type="ECO:0000256" key="5">
    <source>
        <dbReference type="ARBA" id="ARBA00015611"/>
    </source>
</evidence>
<protein>
    <recommendedName>
        <fullName evidence="5">Aminopeptidase N</fullName>
        <ecNumber evidence="4">3.4.11.2</ecNumber>
    </recommendedName>
    <alternativeName>
        <fullName evidence="11">Alanine aminopeptidase</fullName>
    </alternativeName>
    <alternativeName>
        <fullName evidence="12">Lysyl aminopeptidase</fullName>
    </alternativeName>
</protein>
<dbReference type="InterPro" id="IPR014782">
    <property type="entry name" value="Peptidase_M1_dom"/>
</dbReference>
<dbReference type="EMBL" id="STGW01000002">
    <property type="protein sequence ID" value="THV17687.1"/>
    <property type="molecule type" value="Genomic_DNA"/>
</dbReference>
<comment type="caution">
    <text evidence="17">The sequence shown here is derived from an EMBL/GenBank/DDBJ whole genome shotgun (WGS) entry which is preliminary data.</text>
</comment>
<dbReference type="Pfam" id="PF01433">
    <property type="entry name" value="Peptidase_M1"/>
    <property type="match status" value="1"/>
</dbReference>
<comment type="catalytic activity">
    <reaction evidence="1">
        <text>Release of an N-terminal amino acid, Xaa-|-Yaa- from a peptide, amide or arylamide. Xaa is preferably Ala, but may be most amino acids including Pro (slow action). When a terminal hydrophobic residue is followed by a prolyl residue, the two may be released as an intact Xaa-Pro dipeptide.</text>
        <dbReference type="EC" id="3.4.11.2"/>
    </reaction>
</comment>
<keyword evidence="8" id="KW-0378">Hydrolase</keyword>
<dbReference type="PROSITE" id="PS51318">
    <property type="entry name" value="TAT"/>
    <property type="match status" value="1"/>
</dbReference>
<keyword evidence="18" id="KW-1185">Reference proteome</keyword>
<reference evidence="17 18" key="1">
    <citation type="journal article" date="2009" name="Int. J. Syst. Evol. Microbiol.">
        <title>Nocardioides caeni sp. nov., isolated from wastewater.</title>
        <authorList>
            <person name="Yoon J.H."/>
            <person name="Kang S.J."/>
            <person name="Park S."/>
            <person name="Kim W."/>
            <person name="Oh T.K."/>
        </authorList>
    </citation>
    <scope>NUCLEOTIDE SEQUENCE [LARGE SCALE GENOMIC DNA]</scope>
    <source>
        <strain evidence="17 18">DSM 23134</strain>
    </source>
</reference>
<gene>
    <name evidence="17" type="ORF">E9934_04210</name>
</gene>
<evidence type="ECO:0000256" key="2">
    <source>
        <dbReference type="ARBA" id="ARBA00001947"/>
    </source>
</evidence>
<feature type="domain" description="Peptidase M1 membrane alanine aminopeptidase" evidence="15">
    <location>
        <begin position="346"/>
        <end position="491"/>
    </location>
</feature>
<sequence>MRRGDRPGSRRGAVIGAALLALVLPALGACAADAEAESGAVVTAGPVAGTTAAAAPSRSTTGRAGSPGATGGGDPYWPADGNGGTDALHYDVRVAYDFATGVLRGTSAIRLRATQDLASFSLDLLLPVRSARVAGRAARVTRTSRHDVRIRPAQAIPRGTTFTVQVVYAGRPASYGYAGERNWLADAREVVTMNQPHMAPWWFPSNDHPGDKATFDIRVTVPRAKRVVSNGVRVSTRIAGSRQTTHWRMVQPMTTYLAFFAAGDFEVEAGRTPAGTPVVNAVSRRLSSGERTRAWRELRRTGQITDWLEARLGPYPFSSTGGVVTSLDVGFALENQSRPTYGSWIYRSIVVHELAHQWFGDSVAVERWRDIWLNEGFATYFEVLYDAHHGGPSVDSWLQGQYDSYCVTPGDDLWSVDLRDPGAAQIFDNAVYERGAMVLAALGNVITPAGLADLLRAWAAEHRRGNASVADFEAFAESETGKELTPFFDAWLGGGVPDGTAENGLAGEC</sequence>
<dbReference type="InterPro" id="IPR045357">
    <property type="entry name" value="Aminopeptidase_N-like_N"/>
</dbReference>
<evidence type="ECO:0000256" key="11">
    <source>
        <dbReference type="ARBA" id="ARBA00029811"/>
    </source>
</evidence>
<dbReference type="GO" id="GO:0008237">
    <property type="term" value="F:metallopeptidase activity"/>
    <property type="evidence" value="ECO:0007669"/>
    <property type="project" value="UniProtKB-KW"/>
</dbReference>
<evidence type="ECO:0000256" key="13">
    <source>
        <dbReference type="SAM" id="MobiDB-lite"/>
    </source>
</evidence>
<dbReference type="CDD" id="cd09603">
    <property type="entry name" value="M1_APN_like"/>
    <property type="match status" value="1"/>
</dbReference>
<dbReference type="PANTHER" id="PTHR11533">
    <property type="entry name" value="PROTEASE M1 ZINC METALLOPROTEASE"/>
    <property type="match status" value="1"/>
</dbReference>
<evidence type="ECO:0000256" key="14">
    <source>
        <dbReference type="SAM" id="SignalP"/>
    </source>
</evidence>
<dbReference type="PROSITE" id="PS51257">
    <property type="entry name" value="PROKAR_LIPOPROTEIN"/>
    <property type="match status" value="1"/>
</dbReference>
<dbReference type="PANTHER" id="PTHR11533:SF297">
    <property type="entry name" value="AMINOPEPTIDASE N"/>
    <property type="match status" value="1"/>
</dbReference>
<dbReference type="Gene3D" id="1.10.390.10">
    <property type="entry name" value="Neutral Protease Domain 2"/>
    <property type="match status" value="1"/>
</dbReference>
<keyword evidence="6" id="KW-0645">Protease</keyword>
<feature type="compositionally biased region" description="Low complexity" evidence="13">
    <location>
        <begin position="50"/>
        <end position="67"/>
    </location>
</feature>
<evidence type="ECO:0000256" key="9">
    <source>
        <dbReference type="ARBA" id="ARBA00022833"/>
    </source>
</evidence>
<evidence type="ECO:0000256" key="7">
    <source>
        <dbReference type="ARBA" id="ARBA00022723"/>
    </source>
</evidence>
<evidence type="ECO:0000256" key="6">
    <source>
        <dbReference type="ARBA" id="ARBA00022670"/>
    </source>
</evidence>
<evidence type="ECO:0000256" key="10">
    <source>
        <dbReference type="ARBA" id="ARBA00023049"/>
    </source>
</evidence>